<accession>A0AAX6PUV3</accession>
<dbReference type="GO" id="GO:0005737">
    <property type="term" value="C:cytoplasm"/>
    <property type="evidence" value="ECO:0007669"/>
    <property type="project" value="TreeGrafter"/>
</dbReference>
<name>A0AAX6PUV3_HETGA</name>
<dbReference type="AlphaFoldDB" id="A0AAX6PUV3"/>
<evidence type="ECO:0000313" key="5">
    <source>
        <dbReference type="RefSeq" id="XP_004859924.1"/>
    </source>
</evidence>
<dbReference type="Gene3D" id="3.30.1370.10">
    <property type="entry name" value="K Homology domain, type 1"/>
    <property type="match status" value="1"/>
</dbReference>
<dbReference type="Pfam" id="PF16005">
    <property type="entry name" value="MOEP19"/>
    <property type="match status" value="1"/>
</dbReference>
<dbReference type="InterPro" id="IPR031952">
    <property type="entry name" value="MOEP19_KH-like"/>
</dbReference>
<keyword evidence="4" id="KW-1185">Reference proteome</keyword>
<gene>
    <name evidence="5" type="primary">LOC101713539</name>
</gene>
<evidence type="ECO:0000256" key="1">
    <source>
        <dbReference type="ARBA" id="ARBA00009081"/>
    </source>
</evidence>
<dbReference type="GeneID" id="101713539"/>
<dbReference type="CDD" id="cd12795">
    <property type="entry name" value="FILIA_N_like"/>
    <property type="match status" value="1"/>
</dbReference>
<comment type="similarity">
    <text evidence="1">Belongs to the KHDC1 family.</text>
</comment>
<dbReference type="PANTHER" id="PTHR31368">
    <property type="entry name" value="DEVELOPMENT PLURPOTENCY-ASSOCIATED PROTEIN 1/5 FAMILY MEMBER"/>
    <property type="match status" value="1"/>
</dbReference>
<organism evidence="4 5">
    <name type="scientific">Heterocephalus glaber</name>
    <name type="common">Naked mole rat</name>
    <dbReference type="NCBI Taxonomy" id="10181"/>
    <lineage>
        <taxon>Eukaryota</taxon>
        <taxon>Metazoa</taxon>
        <taxon>Chordata</taxon>
        <taxon>Craniata</taxon>
        <taxon>Vertebrata</taxon>
        <taxon>Euteleostomi</taxon>
        <taxon>Mammalia</taxon>
        <taxon>Eutheria</taxon>
        <taxon>Euarchontoglires</taxon>
        <taxon>Glires</taxon>
        <taxon>Rodentia</taxon>
        <taxon>Hystricomorpha</taxon>
        <taxon>Bathyergidae</taxon>
        <taxon>Heterocephalus</taxon>
    </lineage>
</organism>
<feature type="domain" description="KH-like RNA-binding" evidence="3">
    <location>
        <begin position="10"/>
        <end position="89"/>
    </location>
</feature>
<dbReference type="KEGG" id="hgl:101713539"/>
<dbReference type="PANTHER" id="PTHR31368:SF6">
    <property type="entry name" value="KH HOMOLOGY DOMAIN-CONTAINING PROTEIN 1"/>
    <property type="match status" value="1"/>
</dbReference>
<reference evidence="5" key="1">
    <citation type="submission" date="2025-08" db="UniProtKB">
        <authorList>
            <consortium name="RefSeq"/>
        </authorList>
    </citation>
    <scope>IDENTIFICATION</scope>
</reference>
<dbReference type="GO" id="GO:0003723">
    <property type="term" value="F:RNA binding"/>
    <property type="evidence" value="ECO:0007669"/>
    <property type="project" value="UniProtKB-KW"/>
</dbReference>
<protein>
    <submittedName>
        <fullName evidence="5">KH homology domain-containing protein 1-like</fullName>
    </submittedName>
</protein>
<dbReference type="InterPro" id="IPR036612">
    <property type="entry name" value="KH_dom_type_1_sf"/>
</dbReference>
<proteinExistence type="inferred from homology"/>
<dbReference type="Proteomes" id="UP000694906">
    <property type="component" value="Unplaced"/>
</dbReference>
<sequence>MESGAGGGGRAWWTVAEHFQAPLVFYVDAEQEELVFGREDSDLRRIEEHSHTLIQLEAWATAAGQTRVTVVGPPGAQRWLWELLCSLGSGEPGGQARGHAMLQLVRSRPLSWAELAAAGREQHQVGNMSPAA</sequence>
<dbReference type="RefSeq" id="XP_004859924.1">
    <property type="nucleotide sequence ID" value="XM_004859867.2"/>
</dbReference>
<evidence type="ECO:0000313" key="4">
    <source>
        <dbReference type="Proteomes" id="UP000694906"/>
    </source>
</evidence>
<evidence type="ECO:0000256" key="2">
    <source>
        <dbReference type="ARBA" id="ARBA00022884"/>
    </source>
</evidence>
<evidence type="ECO:0000259" key="3">
    <source>
        <dbReference type="Pfam" id="PF16005"/>
    </source>
</evidence>
<keyword evidence="2" id="KW-0694">RNA-binding</keyword>